<organism evidence="2 3">
    <name type="scientific">Araneus ventricosus</name>
    <name type="common">Orbweaver spider</name>
    <name type="synonym">Epeira ventricosa</name>
    <dbReference type="NCBI Taxonomy" id="182803"/>
    <lineage>
        <taxon>Eukaryota</taxon>
        <taxon>Metazoa</taxon>
        <taxon>Ecdysozoa</taxon>
        <taxon>Arthropoda</taxon>
        <taxon>Chelicerata</taxon>
        <taxon>Arachnida</taxon>
        <taxon>Araneae</taxon>
        <taxon>Araneomorphae</taxon>
        <taxon>Entelegynae</taxon>
        <taxon>Araneoidea</taxon>
        <taxon>Araneidae</taxon>
        <taxon>Araneus</taxon>
    </lineage>
</organism>
<feature type="compositionally biased region" description="Low complexity" evidence="1">
    <location>
        <begin position="11"/>
        <end position="25"/>
    </location>
</feature>
<dbReference type="Proteomes" id="UP000499080">
    <property type="component" value="Unassembled WGS sequence"/>
</dbReference>
<sequence length="118" mass="13135">MHFISDESNNEPAGESAASLSASEEPTVSGTTEELLSCEIPVNCSEGESVLFDLNLNVDDPRTWPENLTDTQRCFIVSKLMNKLVNEPDLSNTYRDGNYQMTGFTKFYQTVKKLIDCG</sequence>
<proteinExistence type="predicted"/>
<evidence type="ECO:0000313" key="3">
    <source>
        <dbReference type="Proteomes" id="UP000499080"/>
    </source>
</evidence>
<reference evidence="2 3" key="1">
    <citation type="journal article" date="2019" name="Sci. Rep.">
        <title>Orb-weaving spider Araneus ventricosus genome elucidates the spidroin gene catalogue.</title>
        <authorList>
            <person name="Kono N."/>
            <person name="Nakamura H."/>
            <person name="Ohtoshi R."/>
            <person name="Moran D.A.P."/>
            <person name="Shinohara A."/>
            <person name="Yoshida Y."/>
            <person name="Fujiwara M."/>
            <person name="Mori M."/>
            <person name="Tomita M."/>
            <person name="Arakawa K."/>
        </authorList>
    </citation>
    <scope>NUCLEOTIDE SEQUENCE [LARGE SCALE GENOMIC DNA]</scope>
</reference>
<feature type="region of interest" description="Disordered" evidence="1">
    <location>
        <begin position="1"/>
        <end position="33"/>
    </location>
</feature>
<comment type="caution">
    <text evidence="2">The sequence shown here is derived from an EMBL/GenBank/DDBJ whole genome shotgun (WGS) entry which is preliminary data.</text>
</comment>
<dbReference type="EMBL" id="BGPR01004060">
    <property type="protein sequence ID" value="GBM95476.1"/>
    <property type="molecule type" value="Genomic_DNA"/>
</dbReference>
<dbReference type="AlphaFoldDB" id="A0A4Y2K1V4"/>
<evidence type="ECO:0000256" key="1">
    <source>
        <dbReference type="SAM" id="MobiDB-lite"/>
    </source>
</evidence>
<evidence type="ECO:0000313" key="2">
    <source>
        <dbReference type="EMBL" id="GBM95476.1"/>
    </source>
</evidence>
<accession>A0A4Y2K1V4</accession>
<gene>
    <name evidence="2" type="ORF">AVEN_213844_1</name>
</gene>
<name>A0A4Y2K1V4_ARAVE</name>
<protein>
    <submittedName>
        <fullName evidence="2">Uncharacterized protein</fullName>
    </submittedName>
</protein>
<keyword evidence="3" id="KW-1185">Reference proteome</keyword>